<evidence type="ECO:0000256" key="6">
    <source>
        <dbReference type="ARBA" id="ARBA00023315"/>
    </source>
</evidence>
<keyword evidence="4 7" id="KW-1133">Transmembrane helix</keyword>
<sequence>MDAGILSGQHFSRAAAYQSGIGMDQSSPITPRPSASYNGPVQRPARTGDCSAFNMGVSKHDLSDPSLSLMDKFKIHYQGNKDAKRDLKSKHFFRLLFQFQAISQLYMTLAYIIPYVFSDYQDMTIYYLKVLACYVFAMGEANWLSAICYSNRLPDERDRPSLDAQELFETRSPQTLGQNFQQREEAHLRLSKTDKNGLEWKFCDKCQRYKPPRTHHCDVCRMCILRRDHHCFLIGTCIGHFNQRYFIPFCFLGIVTSVVGFFITVVYIRSLPDGRVWGDYVFPWALIKLVLGQVSWRFCLLTFHSMMLLVFGFMCVIYGTGQLSIVALGVTLYEVAKQIDVKVTSSTAENMRIVFGDYWLVNFLFPGQILFKQRHDGIHWDNIKFGPGPQVEKVSVE</sequence>
<dbReference type="PROSITE" id="PS50216">
    <property type="entry name" value="DHHC"/>
    <property type="match status" value="1"/>
</dbReference>
<reference evidence="9 10" key="1">
    <citation type="journal article" date="2021" name="Elife">
        <title>Chloroplast acquisition without the gene transfer in kleptoplastic sea slugs, Plakobranchus ocellatus.</title>
        <authorList>
            <person name="Maeda T."/>
            <person name="Takahashi S."/>
            <person name="Yoshida T."/>
            <person name="Shimamura S."/>
            <person name="Takaki Y."/>
            <person name="Nagai Y."/>
            <person name="Toyoda A."/>
            <person name="Suzuki Y."/>
            <person name="Arimoto A."/>
            <person name="Ishii H."/>
            <person name="Satoh N."/>
            <person name="Nishiyama T."/>
            <person name="Hasebe M."/>
            <person name="Maruyama T."/>
            <person name="Minagawa J."/>
            <person name="Obokata J."/>
            <person name="Shigenobu S."/>
        </authorList>
    </citation>
    <scope>NUCLEOTIDE SEQUENCE [LARGE SCALE GENOMIC DNA]</scope>
</reference>
<feature type="transmembrane region" description="Helical" evidence="7">
    <location>
        <begin position="245"/>
        <end position="268"/>
    </location>
</feature>
<evidence type="ECO:0000256" key="3">
    <source>
        <dbReference type="ARBA" id="ARBA00022692"/>
    </source>
</evidence>
<keyword evidence="5 7" id="KW-0472">Membrane</keyword>
<feature type="domain" description="Palmitoyltransferase DHHC" evidence="8">
    <location>
        <begin position="199"/>
        <end position="338"/>
    </location>
</feature>
<organism evidence="9 10">
    <name type="scientific">Elysia marginata</name>
    <dbReference type="NCBI Taxonomy" id="1093978"/>
    <lineage>
        <taxon>Eukaryota</taxon>
        <taxon>Metazoa</taxon>
        <taxon>Spiralia</taxon>
        <taxon>Lophotrochozoa</taxon>
        <taxon>Mollusca</taxon>
        <taxon>Gastropoda</taxon>
        <taxon>Heterobranchia</taxon>
        <taxon>Euthyneura</taxon>
        <taxon>Panpulmonata</taxon>
        <taxon>Sacoglossa</taxon>
        <taxon>Placobranchoidea</taxon>
        <taxon>Plakobranchidae</taxon>
        <taxon>Elysia</taxon>
    </lineage>
</organism>
<feature type="transmembrane region" description="Helical" evidence="7">
    <location>
        <begin position="92"/>
        <end position="113"/>
    </location>
</feature>
<comment type="caution">
    <text evidence="9">The sequence shown here is derived from an EMBL/GenBank/DDBJ whole genome shotgun (WGS) entry which is preliminary data.</text>
</comment>
<dbReference type="EMBL" id="BMAT01009688">
    <property type="protein sequence ID" value="GFS11867.1"/>
    <property type="molecule type" value="Genomic_DNA"/>
</dbReference>
<keyword evidence="6 7" id="KW-0012">Acyltransferase</keyword>
<comment type="catalytic activity">
    <reaction evidence="7">
        <text>L-cysteinyl-[protein] + hexadecanoyl-CoA = S-hexadecanoyl-L-cysteinyl-[protein] + CoA</text>
        <dbReference type="Rhea" id="RHEA:36683"/>
        <dbReference type="Rhea" id="RHEA-COMP:10131"/>
        <dbReference type="Rhea" id="RHEA-COMP:11032"/>
        <dbReference type="ChEBI" id="CHEBI:29950"/>
        <dbReference type="ChEBI" id="CHEBI:57287"/>
        <dbReference type="ChEBI" id="CHEBI:57379"/>
        <dbReference type="ChEBI" id="CHEBI:74151"/>
        <dbReference type="EC" id="2.3.1.225"/>
    </reaction>
</comment>
<keyword evidence="3 7" id="KW-0812">Transmembrane</keyword>
<feature type="transmembrane region" description="Helical" evidence="7">
    <location>
        <begin position="280"/>
        <end position="300"/>
    </location>
</feature>
<feature type="transmembrane region" description="Helical" evidence="7">
    <location>
        <begin position="307"/>
        <end position="333"/>
    </location>
</feature>
<dbReference type="GO" id="GO:0019706">
    <property type="term" value="F:protein-cysteine S-palmitoyltransferase activity"/>
    <property type="evidence" value="ECO:0007669"/>
    <property type="project" value="UniProtKB-EC"/>
</dbReference>
<evidence type="ECO:0000256" key="2">
    <source>
        <dbReference type="ARBA" id="ARBA00022679"/>
    </source>
</evidence>
<dbReference type="Proteomes" id="UP000762676">
    <property type="component" value="Unassembled WGS sequence"/>
</dbReference>
<evidence type="ECO:0000256" key="4">
    <source>
        <dbReference type="ARBA" id="ARBA00022989"/>
    </source>
</evidence>
<keyword evidence="10" id="KW-1185">Reference proteome</keyword>
<feature type="transmembrane region" description="Helical" evidence="7">
    <location>
        <begin position="125"/>
        <end position="149"/>
    </location>
</feature>
<comment type="similarity">
    <text evidence="7">Belongs to the DHHC palmitoyltransferase family.</text>
</comment>
<comment type="domain">
    <text evidence="7">The DHHC domain is required for palmitoyltransferase activity.</text>
</comment>
<protein>
    <recommendedName>
        <fullName evidence="7">Palmitoyltransferase</fullName>
        <ecNumber evidence="7">2.3.1.225</ecNumber>
    </recommendedName>
</protein>
<accession>A0AAV4INM8</accession>
<dbReference type="EC" id="2.3.1.225" evidence="7"/>
<gene>
    <name evidence="9" type="ORF">ElyMa_004844900</name>
</gene>
<dbReference type="Pfam" id="PF01529">
    <property type="entry name" value="DHHC"/>
    <property type="match status" value="1"/>
</dbReference>
<evidence type="ECO:0000313" key="10">
    <source>
        <dbReference type="Proteomes" id="UP000762676"/>
    </source>
</evidence>
<dbReference type="InterPro" id="IPR039859">
    <property type="entry name" value="PFA4/ZDH16/20/ERF2-like"/>
</dbReference>
<evidence type="ECO:0000256" key="7">
    <source>
        <dbReference type="RuleBase" id="RU079119"/>
    </source>
</evidence>
<keyword evidence="2 7" id="KW-0808">Transferase</keyword>
<evidence type="ECO:0000259" key="8">
    <source>
        <dbReference type="Pfam" id="PF01529"/>
    </source>
</evidence>
<dbReference type="InterPro" id="IPR001594">
    <property type="entry name" value="Palmitoyltrfase_DHHC"/>
</dbReference>
<comment type="subcellular location">
    <subcellularLocation>
        <location evidence="1">Membrane</location>
        <topology evidence="1">Multi-pass membrane protein</topology>
    </subcellularLocation>
</comment>
<name>A0AAV4INM8_9GAST</name>
<evidence type="ECO:0000313" key="9">
    <source>
        <dbReference type="EMBL" id="GFS11867.1"/>
    </source>
</evidence>
<evidence type="ECO:0000256" key="1">
    <source>
        <dbReference type="ARBA" id="ARBA00004141"/>
    </source>
</evidence>
<proteinExistence type="inferred from homology"/>
<evidence type="ECO:0000256" key="5">
    <source>
        <dbReference type="ARBA" id="ARBA00023136"/>
    </source>
</evidence>
<dbReference type="PANTHER" id="PTHR12246">
    <property type="entry name" value="PALMITOYLTRANSFERASE ZDHHC16"/>
    <property type="match status" value="1"/>
</dbReference>
<dbReference type="GO" id="GO:0016020">
    <property type="term" value="C:membrane"/>
    <property type="evidence" value="ECO:0007669"/>
    <property type="project" value="UniProtKB-SubCell"/>
</dbReference>
<dbReference type="AlphaFoldDB" id="A0AAV4INM8"/>